<dbReference type="InterPro" id="IPR044824">
    <property type="entry name" value="MAIN-like"/>
</dbReference>
<dbReference type="AlphaFoldDB" id="A0AAW2CBG4"/>
<organism evidence="3 4">
    <name type="scientific">Lithocarpus litseifolius</name>
    <dbReference type="NCBI Taxonomy" id="425828"/>
    <lineage>
        <taxon>Eukaryota</taxon>
        <taxon>Viridiplantae</taxon>
        <taxon>Streptophyta</taxon>
        <taxon>Embryophyta</taxon>
        <taxon>Tracheophyta</taxon>
        <taxon>Spermatophyta</taxon>
        <taxon>Magnoliopsida</taxon>
        <taxon>eudicotyledons</taxon>
        <taxon>Gunneridae</taxon>
        <taxon>Pentapetalae</taxon>
        <taxon>rosids</taxon>
        <taxon>fabids</taxon>
        <taxon>Fagales</taxon>
        <taxon>Fagaceae</taxon>
        <taxon>Lithocarpus</taxon>
    </lineage>
</organism>
<dbReference type="EMBL" id="JAZDWU010000008">
    <property type="protein sequence ID" value="KAK9994234.1"/>
    <property type="molecule type" value="Genomic_DNA"/>
</dbReference>
<feature type="region of interest" description="Disordered" evidence="1">
    <location>
        <begin position="153"/>
        <end position="184"/>
    </location>
</feature>
<proteinExistence type="predicted"/>
<name>A0AAW2CBG4_9ROSI</name>
<sequence>MQIVWESYMQILGSLPTYCTTGQHIWRAEVPLIYFWIVEGHHPERVFYQFGMKQPLPESVDMSSNLHRISLQGKWEKDWAVEHAVHIQQWGNRGQLVHATLLLDDDTTYLVEYKRWYNGTTRRFDRCLGLYRGATKVLSDNGGGTPQCTFDVGAGPSHTAGHEDTVPTQTISRGASKDYEDPPRMSSLVFSGSAHDGGCIFVPTPGMPTPHLVHVEPIMGPSSLTPHKEAIQIEQIPGEDIKPVEGLQRSRCPPTHAPDYGTGDGKMRPVKAYRRK</sequence>
<protein>
    <recommendedName>
        <fullName evidence="2">Aminotransferase-like plant mobile domain-containing protein</fullName>
    </recommendedName>
</protein>
<keyword evidence="4" id="KW-1185">Reference proteome</keyword>
<evidence type="ECO:0000313" key="4">
    <source>
        <dbReference type="Proteomes" id="UP001459277"/>
    </source>
</evidence>
<dbReference type="InterPro" id="IPR019557">
    <property type="entry name" value="AminoTfrase-like_pln_mobile"/>
</dbReference>
<feature type="region of interest" description="Disordered" evidence="1">
    <location>
        <begin position="240"/>
        <end position="276"/>
    </location>
</feature>
<dbReference type="Pfam" id="PF10536">
    <property type="entry name" value="PMD"/>
    <property type="match status" value="1"/>
</dbReference>
<evidence type="ECO:0000259" key="2">
    <source>
        <dbReference type="Pfam" id="PF10536"/>
    </source>
</evidence>
<dbReference type="PANTHER" id="PTHR46033:SF8">
    <property type="entry name" value="PROTEIN MAINTENANCE OF MERISTEMS-LIKE"/>
    <property type="match status" value="1"/>
</dbReference>
<feature type="domain" description="Aminotransferase-like plant mobile" evidence="2">
    <location>
        <begin position="2"/>
        <end position="117"/>
    </location>
</feature>
<gene>
    <name evidence="3" type="ORF">SO802_023937</name>
</gene>
<evidence type="ECO:0000256" key="1">
    <source>
        <dbReference type="SAM" id="MobiDB-lite"/>
    </source>
</evidence>
<dbReference type="Proteomes" id="UP001459277">
    <property type="component" value="Unassembled WGS sequence"/>
</dbReference>
<dbReference type="GO" id="GO:0010073">
    <property type="term" value="P:meristem maintenance"/>
    <property type="evidence" value="ECO:0007669"/>
    <property type="project" value="InterPro"/>
</dbReference>
<comment type="caution">
    <text evidence="3">The sequence shown here is derived from an EMBL/GenBank/DDBJ whole genome shotgun (WGS) entry which is preliminary data.</text>
</comment>
<evidence type="ECO:0000313" key="3">
    <source>
        <dbReference type="EMBL" id="KAK9994234.1"/>
    </source>
</evidence>
<dbReference type="PANTHER" id="PTHR46033">
    <property type="entry name" value="PROTEIN MAIN-LIKE 2"/>
    <property type="match status" value="1"/>
</dbReference>
<reference evidence="3 4" key="1">
    <citation type="submission" date="2024-01" db="EMBL/GenBank/DDBJ databases">
        <title>A telomere-to-telomere, gap-free genome of sweet tea (Lithocarpus litseifolius).</title>
        <authorList>
            <person name="Zhou J."/>
        </authorList>
    </citation>
    <scope>NUCLEOTIDE SEQUENCE [LARGE SCALE GENOMIC DNA]</scope>
    <source>
        <strain evidence="3">Zhou-2022a</strain>
        <tissue evidence="3">Leaf</tissue>
    </source>
</reference>
<accession>A0AAW2CBG4</accession>